<keyword evidence="5" id="KW-1185">Reference proteome</keyword>
<sequence length="252" mass="27137">MQAGAKSGDIAAQRALVALAERQSELARRGADRARQLQARKAISDEQLEEQQWELDRLLLEKQRAEGTLAGLLEIRETDVLAAQSEIDAARAALETASAELAASELRAPIAGRVLRILTYPGERIDPAGLLELANVGVMQAVAEVYEGDVSLLRTGLRAKVVLDASGEELFGVVAELGNAVARKIVLTNDPVSDTDARVVEVRIDLEAESARRVERLSNARVEVFIDLGSANQSESSAVRVNPVVGYHPSVR</sequence>
<dbReference type="Gene3D" id="2.40.50.100">
    <property type="match status" value="1"/>
</dbReference>
<dbReference type="NCBIfam" id="TIGR02971">
    <property type="entry name" value="heterocyst_DevB"/>
    <property type="match status" value="1"/>
</dbReference>
<comment type="caution">
    <text evidence="4">The sequence shown here is derived from an EMBL/GenBank/DDBJ whole genome shotgun (WGS) entry which is preliminary data.</text>
</comment>
<evidence type="ECO:0000256" key="2">
    <source>
        <dbReference type="ARBA" id="ARBA00023054"/>
    </source>
</evidence>
<comment type="subcellular location">
    <subcellularLocation>
        <location evidence="1">Cell envelope</location>
    </subcellularLocation>
</comment>
<dbReference type="AlphaFoldDB" id="A0A5C6M704"/>
<dbReference type="EMBL" id="SRHE01000142">
    <property type="protein sequence ID" value="TWW09943.1"/>
    <property type="molecule type" value="Genomic_DNA"/>
</dbReference>
<dbReference type="InterPro" id="IPR050465">
    <property type="entry name" value="UPF0194_transport"/>
</dbReference>
<name>A0A5C6M704_9PLAN</name>
<proteinExistence type="predicted"/>
<protein>
    <recommendedName>
        <fullName evidence="6">RND efflux pump membrane fusion protein barrel-sandwich domain-containing protein</fullName>
    </recommendedName>
</protein>
<reference evidence="4 5" key="1">
    <citation type="submission" date="2019-08" db="EMBL/GenBank/DDBJ databases">
        <title>100 year-old enigma solved: identification of Planctomyces bekefii, the type genus and species of the phylum Planctomycetes.</title>
        <authorList>
            <person name="Svetlana D.N."/>
            <person name="Overmann J."/>
        </authorList>
    </citation>
    <scope>NUCLEOTIDE SEQUENCE [LARGE SCALE GENOMIC DNA]</scope>
    <source>
        <strain evidence="4">Phe10_nw2017</strain>
    </source>
</reference>
<dbReference type="Gene3D" id="1.10.287.470">
    <property type="entry name" value="Helix hairpin bin"/>
    <property type="match status" value="1"/>
</dbReference>
<reference evidence="4 5" key="2">
    <citation type="submission" date="2019-08" db="EMBL/GenBank/DDBJ databases">
        <authorList>
            <person name="Henke P."/>
        </authorList>
    </citation>
    <scope>NUCLEOTIDE SEQUENCE [LARGE SCALE GENOMIC DNA]</scope>
    <source>
        <strain evidence="4">Phe10_nw2017</strain>
    </source>
</reference>
<gene>
    <name evidence="4" type="ORF">E3A20_09260</name>
</gene>
<evidence type="ECO:0000256" key="1">
    <source>
        <dbReference type="ARBA" id="ARBA00004196"/>
    </source>
</evidence>
<dbReference type="PANTHER" id="PTHR32347:SF27">
    <property type="entry name" value="RND EFFLUX PUMP MEMBRANE FUSION PROTEIN BARREL-SANDWICH DOMAIN-CONTAINING PROTEIN"/>
    <property type="match status" value="1"/>
</dbReference>
<evidence type="ECO:0008006" key="6">
    <source>
        <dbReference type="Google" id="ProtNLM"/>
    </source>
</evidence>
<keyword evidence="2 3" id="KW-0175">Coiled coil</keyword>
<evidence type="ECO:0000256" key="3">
    <source>
        <dbReference type="SAM" id="Coils"/>
    </source>
</evidence>
<evidence type="ECO:0000313" key="5">
    <source>
        <dbReference type="Proteomes" id="UP000321083"/>
    </source>
</evidence>
<feature type="coiled-coil region" evidence="3">
    <location>
        <begin position="34"/>
        <end position="107"/>
    </location>
</feature>
<evidence type="ECO:0000313" key="4">
    <source>
        <dbReference type="EMBL" id="TWW09943.1"/>
    </source>
</evidence>
<dbReference type="PANTHER" id="PTHR32347">
    <property type="entry name" value="EFFLUX SYSTEM COMPONENT YKNX-RELATED"/>
    <property type="match status" value="1"/>
</dbReference>
<dbReference type="GO" id="GO:0030313">
    <property type="term" value="C:cell envelope"/>
    <property type="evidence" value="ECO:0007669"/>
    <property type="project" value="UniProtKB-SubCell"/>
</dbReference>
<dbReference type="Proteomes" id="UP000321083">
    <property type="component" value="Unassembled WGS sequence"/>
</dbReference>
<accession>A0A5C6M704</accession>
<dbReference type="SUPFAM" id="SSF111369">
    <property type="entry name" value="HlyD-like secretion proteins"/>
    <property type="match status" value="1"/>
</dbReference>
<organism evidence="4 5">
    <name type="scientific">Planctomyces bekefii</name>
    <dbReference type="NCBI Taxonomy" id="1653850"/>
    <lineage>
        <taxon>Bacteria</taxon>
        <taxon>Pseudomonadati</taxon>
        <taxon>Planctomycetota</taxon>
        <taxon>Planctomycetia</taxon>
        <taxon>Planctomycetales</taxon>
        <taxon>Planctomycetaceae</taxon>
        <taxon>Planctomyces</taxon>
    </lineage>
</organism>
<dbReference type="InterPro" id="IPR014315">
    <property type="entry name" value="ABC_heterocyst_DevB"/>
</dbReference>